<feature type="domain" description="Protein kinase" evidence="10">
    <location>
        <begin position="378"/>
        <end position="643"/>
    </location>
</feature>
<keyword evidence="4" id="KW-0677">Repeat</keyword>
<dbReference type="InterPro" id="IPR000719">
    <property type="entry name" value="Prot_kinase_dom"/>
</dbReference>
<dbReference type="GO" id="GO:0005524">
    <property type="term" value="F:ATP binding"/>
    <property type="evidence" value="ECO:0007669"/>
    <property type="project" value="InterPro"/>
</dbReference>
<evidence type="ECO:0000256" key="8">
    <source>
        <dbReference type="SAM" id="MobiDB-lite"/>
    </source>
</evidence>
<dbReference type="Pfam" id="PF08263">
    <property type="entry name" value="LRRNT_2"/>
    <property type="match status" value="1"/>
</dbReference>
<keyword evidence="6 9" id="KW-0472">Membrane</keyword>
<evidence type="ECO:0000256" key="2">
    <source>
        <dbReference type="ARBA" id="ARBA00022692"/>
    </source>
</evidence>
<dbReference type="InterPro" id="IPR001611">
    <property type="entry name" value="Leu-rich_rpt"/>
</dbReference>
<dbReference type="Gene3D" id="3.30.200.20">
    <property type="entry name" value="Phosphorylase Kinase, domain 1"/>
    <property type="match status" value="1"/>
</dbReference>
<keyword evidence="5 9" id="KW-1133">Transmembrane helix</keyword>
<dbReference type="InterPro" id="IPR013210">
    <property type="entry name" value="LRR_N_plant-typ"/>
</dbReference>
<evidence type="ECO:0000256" key="4">
    <source>
        <dbReference type="ARBA" id="ARBA00022737"/>
    </source>
</evidence>
<dbReference type="EMBL" id="JAMYWD010000002">
    <property type="protein sequence ID" value="KAJ4978341.1"/>
    <property type="molecule type" value="Genomic_DNA"/>
</dbReference>
<keyword evidence="12" id="KW-1185">Reference proteome</keyword>
<reference evidence="11" key="1">
    <citation type="journal article" date="2023" name="Plant J.">
        <title>The genome of the king protea, Protea cynaroides.</title>
        <authorList>
            <person name="Chang J."/>
            <person name="Duong T.A."/>
            <person name="Schoeman C."/>
            <person name="Ma X."/>
            <person name="Roodt D."/>
            <person name="Barker N."/>
            <person name="Li Z."/>
            <person name="Van de Peer Y."/>
            <person name="Mizrachi E."/>
        </authorList>
    </citation>
    <scope>NUCLEOTIDE SEQUENCE</scope>
    <source>
        <tissue evidence="11">Young leaves</tissue>
    </source>
</reference>
<dbReference type="InterPro" id="IPR011009">
    <property type="entry name" value="Kinase-like_dom_sf"/>
</dbReference>
<dbReference type="Pfam" id="PF00560">
    <property type="entry name" value="LRR_1"/>
    <property type="match status" value="1"/>
</dbReference>
<evidence type="ECO:0000313" key="12">
    <source>
        <dbReference type="Proteomes" id="UP001141806"/>
    </source>
</evidence>
<evidence type="ECO:0000256" key="1">
    <source>
        <dbReference type="ARBA" id="ARBA00022614"/>
    </source>
</evidence>
<sequence length="670" mass="73803">MGEWWRFNRFRSCMVVLLAICLWNHSWELCLSLNSEGLALLRFREGVVTDPFGALSNWNVDDGVYDPCSWFGVECSDGKVVILKLNDLCLGGTLAPELGNLTYIKSIILRNNSFYGVIPKELGELTELEVLDLGFNNFRRPLPYDIGHCLSLAILLLDNNDFLEDISPEIHELNMLSELQVDENQLIDAAQGTSGSFARSVAKSGNVADRRLLQKDAPSISYLHQHKGKRQSSSSPKLRSPVPSPTPSHSPSPSPPASRNVISPTPAFSPATTPTPGDPPTPSFSTPVPSPLAGPSQSPSASIAEHESSKSNTTVVILAASIGSLFFILFVAVCIFLYRNNKVVTVRPWVTGLSGQLQKAFVTGVPNLRRSELETACEDFSNIIGSSSNGTIYKGTLSTGVEIAVVSTAMTSSKDWSKNFEAQFRKKIDTLSKVNHKNFVNLLGYCEEEVPFTRMMVFEYAPNGTVFEHLHIKEAEHLDWGARLRIAMGMAYCLDNMHQLDPPVAHKNLNSSVIYLTEDYAAKISDFEFWHEVGATKMELNAIELLDISSPDVGSNVYNFGVILLEMITGRLLYSEDNGTLVGWALSYLRGEQPCIDMVDPMLKSFEEDELEKLCAVIASCIHPDPKQRPTMGEVAAQLREITALGPDGAIPKLTPLWWAELEILSTEAS</sequence>
<dbReference type="SUPFAM" id="SSF52058">
    <property type="entry name" value="L domain-like"/>
    <property type="match status" value="1"/>
</dbReference>
<dbReference type="PANTHER" id="PTHR46084">
    <property type="entry name" value="PROTEIN MALE DISCOVERER 2"/>
    <property type="match status" value="1"/>
</dbReference>
<dbReference type="Pfam" id="PF07714">
    <property type="entry name" value="PK_Tyr_Ser-Thr"/>
    <property type="match status" value="1"/>
</dbReference>
<evidence type="ECO:0000256" key="9">
    <source>
        <dbReference type="SAM" id="Phobius"/>
    </source>
</evidence>
<dbReference type="OrthoDB" id="291737at2759"/>
<dbReference type="InterPro" id="IPR032675">
    <property type="entry name" value="LRR_dom_sf"/>
</dbReference>
<feature type="compositionally biased region" description="Low complexity" evidence="8">
    <location>
        <begin position="263"/>
        <end position="275"/>
    </location>
</feature>
<evidence type="ECO:0000259" key="10">
    <source>
        <dbReference type="PROSITE" id="PS50011"/>
    </source>
</evidence>
<dbReference type="PANTHER" id="PTHR46084:SF14">
    <property type="entry name" value="PROTEIN KINASE DOMAIN-CONTAINING PROTEIN"/>
    <property type="match status" value="1"/>
</dbReference>
<keyword evidence="2 9" id="KW-0812">Transmembrane</keyword>
<dbReference type="FunFam" id="3.30.200.20:FF:000489">
    <property type="entry name" value="Inactive receptor-like serine/threonine-protein kinase"/>
    <property type="match status" value="1"/>
</dbReference>
<accession>A0A9Q0KX65</accession>
<name>A0A9Q0KX65_9MAGN</name>
<dbReference type="GO" id="GO:0012505">
    <property type="term" value="C:endomembrane system"/>
    <property type="evidence" value="ECO:0007669"/>
    <property type="project" value="UniProtKB-SubCell"/>
</dbReference>
<dbReference type="AlphaFoldDB" id="A0A9Q0KX65"/>
<dbReference type="FunFam" id="3.80.10.10:FF:000400">
    <property type="entry name" value="Nuclear pore complex protein NUP107"/>
    <property type="match status" value="1"/>
</dbReference>
<feature type="compositionally biased region" description="Pro residues" evidence="8">
    <location>
        <begin position="276"/>
        <end position="292"/>
    </location>
</feature>
<comment type="subcellular location">
    <subcellularLocation>
        <location evidence="7">Endomembrane system</location>
        <topology evidence="7">Single-pass type I membrane protein</topology>
    </subcellularLocation>
</comment>
<evidence type="ECO:0000313" key="11">
    <source>
        <dbReference type="EMBL" id="KAJ4978341.1"/>
    </source>
</evidence>
<comment type="caution">
    <text evidence="11">The sequence shown here is derived from an EMBL/GenBank/DDBJ whole genome shotgun (WGS) entry which is preliminary data.</text>
</comment>
<evidence type="ECO:0000256" key="7">
    <source>
        <dbReference type="ARBA" id="ARBA00046288"/>
    </source>
</evidence>
<evidence type="ECO:0000256" key="5">
    <source>
        <dbReference type="ARBA" id="ARBA00022989"/>
    </source>
</evidence>
<evidence type="ECO:0000256" key="3">
    <source>
        <dbReference type="ARBA" id="ARBA00022729"/>
    </source>
</evidence>
<evidence type="ECO:0000256" key="6">
    <source>
        <dbReference type="ARBA" id="ARBA00023136"/>
    </source>
</evidence>
<dbReference type="Proteomes" id="UP001141806">
    <property type="component" value="Unassembled WGS sequence"/>
</dbReference>
<dbReference type="GO" id="GO:0004672">
    <property type="term" value="F:protein kinase activity"/>
    <property type="evidence" value="ECO:0007669"/>
    <property type="project" value="InterPro"/>
</dbReference>
<feature type="compositionally biased region" description="Pro residues" evidence="8">
    <location>
        <begin position="242"/>
        <end position="256"/>
    </location>
</feature>
<protein>
    <recommendedName>
        <fullName evidence="10">Protein kinase domain-containing protein</fullName>
    </recommendedName>
</protein>
<feature type="transmembrane region" description="Helical" evidence="9">
    <location>
        <begin position="315"/>
        <end position="338"/>
    </location>
</feature>
<keyword evidence="3" id="KW-0732">Signal</keyword>
<keyword evidence="1" id="KW-0433">Leucine-rich repeat</keyword>
<dbReference type="InterPro" id="IPR001245">
    <property type="entry name" value="Ser-Thr/Tyr_kinase_cat_dom"/>
</dbReference>
<dbReference type="Gene3D" id="1.10.510.10">
    <property type="entry name" value="Transferase(Phosphotransferase) domain 1"/>
    <property type="match status" value="1"/>
</dbReference>
<organism evidence="11 12">
    <name type="scientific">Protea cynaroides</name>
    <dbReference type="NCBI Taxonomy" id="273540"/>
    <lineage>
        <taxon>Eukaryota</taxon>
        <taxon>Viridiplantae</taxon>
        <taxon>Streptophyta</taxon>
        <taxon>Embryophyta</taxon>
        <taxon>Tracheophyta</taxon>
        <taxon>Spermatophyta</taxon>
        <taxon>Magnoliopsida</taxon>
        <taxon>Proteales</taxon>
        <taxon>Proteaceae</taxon>
        <taxon>Protea</taxon>
    </lineage>
</organism>
<gene>
    <name evidence="11" type="ORF">NE237_009121</name>
</gene>
<feature type="region of interest" description="Disordered" evidence="8">
    <location>
        <begin position="219"/>
        <end position="306"/>
    </location>
</feature>
<dbReference type="PROSITE" id="PS50011">
    <property type="entry name" value="PROTEIN_KINASE_DOM"/>
    <property type="match status" value="1"/>
</dbReference>
<dbReference type="Gene3D" id="3.80.10.10">
    <property type="entry name" value="Ribonuclease Inhibitor"/>
    <property type="match status" value="1"/>
</dbReference>
<dbReference type="SUPFAM" id="SSF56112">
    <property type="entry name" value="Protein kinase-like (PK-like)"/>
    <property type="match status" value="1"/>
</dbReference>
<proteinExistence type="predicted"/>